<gene>
    <name evidence="3" type="ORF">GH714_009939</name>
</gene>
<feature type="region of interest" description="Disordered" evidence="1">
    <location>
        <begin position="1"/>
        <end position="28"/>
    </location>
</feature>
<dbReference type="Proteomes" id="UP000467840">
    <property type="component" value="Chromosome 17"/>
</dbReference>
<evidence type="ECO:0008006" key="5">
    <source>
        <dbReference type="Google" id="ProtNLM"/>
    </source>
</evidence>
<sequence>MTDRSQPHQVQVHPQLRYDPGYKGQQKGPSASKVLAVVTLLPVGGGLLALAGLTLVVVAVSSFWGIWADGADIAVVGVAVPPSGHAGHAGAARPGKEAHAGYGWLWRTED</sequence>
<evidence type="ECO:0000256" key="2">
    <source>
        <dbReference type="SAM" id="Phobius"/>
    </source>
</evidence>
<protein>
    <recommendedName>
        <fullName evidence="5">Oleosin</fullName>
    </recommendedName>
</protein>
<name>A0A6A6M891_HEVBR</name>
<keyword evidence="2" id="KW-1133">Transmembrane helix</keyword>
<evidence type="ECO:0000256" key="1">
    <source>
        <dbReference type="SAM" id="MobiDB-lite"/>
    </source>
</evidence>
<reference evidence="3 4" key="1">
    <citation type="journal article" date="2020" name="Mol. Plant">
        <title>The Chromosome-Based Rubber Tree Genome Provides New Insights into Spurge Genome Evolution and Rubber Biosynthesis.</title>
        <authorList>
            <person name="Liu J."/>
            <person name="Shi C."/>
            <person name="Shi C.C."/>
            <person name="Li W."/>
            <person name="Zhang Q.J."/>
            <person name="Zhang Y."/>
            <person name="Li K."/>
            <person name="Lu H.F."/>
            <person name="Shi C."/>
            <person name="Zhu S.T."/>
            <person name="Xiao Z.Y."/>
            <person name="Nan H."/>
            <person name="Yue Y."/>
            <person name="Zhu X.G."/>
            <person name="Wu Y."/>
            <person name="Hong X.N."/>
            <person name="Fan G.Y."/>
            <person name="Tong Y."/>
            <person name="Zhang D."/>
            <person name="Mao C.L."/>
            <person name="Liu Y.L."/>
            <person name="Hao S.J."/>
            <person name="Liu W.Q."/>
            <person name="Lv M.Q."/>
            <person name="Zhang H.B."/>
            <person name="Liu Y."/>
            <person name="Hu-Tang G.R."/>
            <person name="Wang J.P."/>
            <person name="Wang J.H."/>
            <person name="Sun Y.H."/>
            <person name="Ni S.B."/>
            <person name="Chen W.B."/>
            <person name="Zhang X.C."/>
            <person name="Jiao Y.N."/>
            <person name="Eichler E.E."/>
            <person name="Li G.H."/>
            <person name="Liu X."/>
            <person name="Gao L.Z."/>
        </authorList>
    </citation>
    <scope>NUCLEOTIDE SEQUENCE [LARGE SCALE GENOMIC DNA]</scope>
    <source>
        <strain evidence="4">cv. GT1</strain>
        <tissue evidence="3">Leaf</tissue>
    </source>
</reference>
<feature type="transmembrane region" description="Helical" evidence="2">
    <location>
        <begin position="34"/>
        <end position="67"/>
    </location>
</feature>
<dbReference type="AlphaFoldDB" id="A0A6A6M891"/>
<evidence type="ECO:0000313" key="4">
    <source>
        <dbReference type="Proteomes" id="UP000467840"/>
    </source>
</evidence>
<keyword evidence="2" id="KW-0812">Transmembrane</keyword>
<accession>A0A6A6M891</accession>
<comment type="caution">
    <text evidence="3">The sequence shown here is derived from an EMBL/GenBank/DDBJ whole genome shotgun (WGS) entry which is preliminary data.</text>
</comment>
<organism evidence="3 4">
    <name type="scientific">Hevea brasiliensis</name>
    <name type="common">Para rubber tree</name>
    <name type="synonym">Siphonia brasiliensis</name>
    <dbReference type="NCBI Taxonomy" id="3981"/>
    <lineage>
        <taxon>Eukaryota</taxon>
        <taxon>Viridiplantae</taxon>
        <taxon>Streptophyta</taxon>
        <taxon>Embryophyta</taxon>
        <taxon>Tracheophyta</taxon>
        <taxon>Spermatophyta</taxon>
        <taxon>Magnoliopsida</taxon>
        <taxon>eudicotyledons</taxon>
        <taxon>Gunneridae</taxon>
        <taxon>Pentapetalae</taxon>
        <taxon>rosids</taxon>
        <taxon>fabids</taxon>
        <taxon>Malpighiales</taxon>
        <taxon>Euphorbiaceae</taxon>
        <taxon>Crotonoideae</taxon>
        <taxon>Micrandreae</taxon>
        <taxon>Hevea</taxon>
    </lineage>
</organism>
<dbReference type="EMBL" id="JAAGAX010000007">
    <property type="protein sequence ID" value="KAF2308486.1"/>
    <property type="molecule type" value="Genomic_DNA"/>
</dbReference>
<proteinExistence type="predicted"/>
<keyword evidence="4" id="KW-1185">Reference proteome</keyword>
<keyword evidence="2" id="KW-0472">Membrane</keyword>
<evidence type="ECO:0000313" key="3">
    <source>
        <dbReference type="EMBL" id="KAF2308486.1"/>
    </source>
</evidence>